<dbReference type="SUPFAM" id="SSF56784">
    <property type="entry name" value="HAD-like"/>
    <property type="match status" value="1"/>
</dbReference>
<sequence>MKIRNFKSIVSKYKVVFFDAFGVLKNAHGRIDGVDRTIDYLNAQGIGYYVLTNDASRSPELLADSYHRVGLHDITPDKIISSGMLASEYLRYKVKKGKVAYLGTPNSAHYIETLSLTAIPIGELDPATAEDVEVVVFLDDEGFDWNRDINKVINLLRHRNIPAIVANSDKAYPVSKNEVAAAIGAIANMVEDVTGKRIIRFGKPDAQMFIYAYEHVQPMHPVDKNDILMVGDTLGTDILGGNKFGLDTVMVLSGNTPAHLAKQYIQATGITPTYICESAAITE</sequence>
<dbReference type="Gene3D" id="3.40.50.1000">
    <property type="entry name" value="HAD superfamily/HAD-like"/>
    <property type="match status" value="2"/>
</dbReference>
<dbReference type="SFLD" id="SFLDS00003">
    <property type="entry name" value="Haloacid_Dehalogenase"/>
    <property type="match status" value="1"/>
</dbReference>
<organism evidence="1 2">
    <name type="scientific">Catalinimonas alkaloidigena</name>
    <dbReference type="NCBI Taxonomy" id="1075417"/>
    <lineage>
        <taxon>Bacteria</taxon>
        <taxon>Pseudomonadati</taxon>
        <taxon>Bacteroidota</taxon>
        <taxon>Cytophagia</taxon>
        <taxon>Cytophagales</taxon>
        <taxon>Catalimonadaceae</taxon>
        <taxon>Catalinimonas</taxon>
    </lineage>
</organism>
<keyword evidence="2" id="KW-1185">Reference proteome</keyword>
<gene>
    <name evidence="1" type="ORF">SAMN05421823_109147</name>
</gene>
<keyword evidence="1" id="KW-0378">Hydrolase</keyword>
<dbReference type="Pfam" id="PF13344">
    <property type="entry name" value="Hydrolase_6"/>
    <property type="match status" value="1"/>
</dbReference>
<accession>A0A1G9PDV2</accession>
<dbReference type="Proteomes" id="UP000198510">
    <property type="component" value="Unassembled WGS sequence"/>
</dbReference>
<dbReference type="AlphaFoldDB" id="A0A1G9PDV2"/>
<dbReference type="OrthoDB" id="9810449at2"/>
<dbReference type="InterPro" id="IPR006357">
    <property type="entry name" value="HAD-SF_hydro_IIA"/>
</dbReference>
<dbReference type="SFLD" id="SFLDG01129">
    <property type="entry name" value="C1.5:_HAD__Beta-PGM__Phosphata"/>
    <property type="match status" value="1"/>
</dbReference>
<dbReference type="EMBL" id="FNFO01000009">
    <property type="protein sequence ID" value="SDL96325.1"/>
    <property type="molecule type" value="Genomic_DNA"/>
</dbReference>
<dbReference type="GO" id="GO:0016791">
    <property type="term" value="F:phosphatase activity"/>
    <property type="evidence" value="ECO:0007669"/>
    <property type="project" value="TreeGrafter"/>
</dbReference>
<protein>
    <submittedName>
        <fullName evidence="1">HAD-superfamily class IIA hydrolase, TIGR01459</fullName>
    </submittedName>
</protein>
<dbReference type="PANTHER" id="PTHR19288">
    <property type="entry name" value="4-NITROPHENYLPHOSPHATASE-RELATED"/>
    <property type="match status" value="1"/>
</dbReference>
<dbReference type="InterPro" id="IPR023214">
    <property type="entry name" value="HAD_sf"/>
</dbReference>
<dbReference type="InterPro" id="IPR036412">
    <property type="entry name" value="HAD-like_sf"/>
</dbReference>
<evidence type="ECO:0000313" key="1">
    <source>
        <dbReference type="EMBL" id="SDL96325.1"/>
    </source>
</evidence>
<evidence type="ECO:0000313" key="2">
    <source>
        <dbReference type="Proteomes" id="UP000198510"/>
    </source>
</evidence>
<dbReference type="Pfam" id="PF13242">
    <property type="entry name" value="Hydrolase_like"/>
    <property type="match status" value="1"/>
</dbReference>
<dbReference type="STRING" id="1075417.SAMN05421823_109147"/>
<dbReference type="RefSeq" id="WP_089685671.1">
    <property type="nucleotide sequence ID" value="NZ_FNFO01000009.1"/>
</dbReference>
<dbReference type="GO" id="GO:0005737">
    <property type="term" value="C:cytoplasm"/>
    <property type="evidence" value="ECO:0007669"/>
    <property type="project" value="TreeGrafter"/>
</dbReference>
<dbReference type="PANTHER" id="PTHR19288:SF90">
    <property type="entry name" value="OS08G0542600 PROTEIN"/>
    <property type="match status" value="1"/>
</dbReference>
<name>A0A1G9PDV2_9BACT</name>
<proteinExistence type="predicted"/>
<dbReference type="NCBIfam" id="TIGR01460">
    <property type="entry name" value="HAD-SF-IIA"/>
    <property type="match status" value="1"/>
</dbReference>
<reference evidence="1 2" key="1">
    <citation type="submission" date="2016-10" db="EMBL/GenBank/DDBJ databases">
        <authorList>
            <person name="de Groot N.N."/>
        </authorList>
    </citation>
    <scope>NUCLEOTIDE SEQUENCE [LARGE SCALE GENOMIC DNA]</scope>
    <source>
        <strain evidence="1 2">DSM 25186</strain>
    </source>
</reference>